<dbReference type="EMBL" id="MU853819">
    <property type="protein sequence ID" value="KAK3938986.1"/>
    <property type="molecule type" value="Genomic_DNA"/>
</dbReference>
<dbReference type="Proteomes" id="UP001303473">
    <property type="component" value="Unassembled WGS sequence"/>
</dbReference>
<name>A0AAN6N4F4_9PEZI</name>
<reference evidence="2" key="1">
    <citation type="journal article" date="2023" name="Mol. Phylogenet. Evol.">
        <title>Genome-scale phylogeny and comparative genomics of the fungal order Sordariales.</title>
        <authorList>
            <person name="Hensen N."/>
            <person name="Bonometti L."/>
            <person name="Westerberg I."/>
            <person name="Brannstrom I.O."/>
            <person name="Guillou S."/>
            <person name="Cros-Aarteil S."/>
            <person name="Calhoun S."/>
            <person name="Haridas S."/>
            <person name="Kuo A."/>
            <person name="Mondo S."/>
            <person name="Pangilinan J."/>
            <person name="Riley R."/>
            <person name="LaButti K."/>
            <person name="Andreopoulos B."/>
            <person name="Lipzen A."/>
            <person name="Chen C."/>
            <person name="Yan M."/>
            <person name="Daum C."/>
            <person name="Ng V."/>
            <person name="Clum A."/>
            <person name="Steindorff A."/>
            <person name="Ohm R.A."/>
            <person name="Martin F."/>
            <person name="Silar P."/>
            <person name="Natvig D.O."/>
            <person name="Lalanne C."/>
            <person name="Gautier V."/>
            <person name="Ament-Velasquez S.L."/>
            <person name="Kruys A."/>
            <person name="Hutchinson M.I."/>
            <person name="Powell A.J."/>
            <person name="Barry K."/>
            <person name="Miller A.N."/>
            <person name="Grigoriev I.V."/>
            <person name="Debuchy R."/>
            <person name="Gladieux P."/>
            <person name="Hiltunen Thoren M."/>
            <person name="Johannesson H."/>
        </authorList>
    </citation>
    <scope>NUCLEOTIDE SEQUENCE [LARGE SCALE GENOMIC DNA]</scope>
    <source>
        <strain evidence="2">CBS 340.73</strain>
    </source>
</reference>
<protein>
    <submittedName>
        <fullName evidence="1">Uncharacterized protein</fullName>
    </submittedName>
</protein>
<comment type="caution">
    <text evidence="1">The sequence shown here is derived from an EMBL/GenBank/DDBJ whole genome shotgun (WGS) entry which is preliminary data.</text>
</comment>
<accession>A0AAN6N4F4</accession>
<evidence type="ECO:0000313" key="1">
    <source>
        <dbReference type="EMBL" id="KAK3938986.1"/>
    </source>
</evidence>
<organism evidence="1 2">
    <name type="scientific">Diplogelasinospora grovesii</name>
    <dbReference type="NCBI Taxonomy" id="303347"/>
    <lineage>
        <taxon>Eukaryota</taxon>
        <taxon>Fungi</taxon>
        <taxon>Dikarya</taxon>
        <taxon>Ascomycota</taxon>
        <taxon>Pezizomycotina</taxon>
        <taxon>Sordariomycetes</taxon>
        <taxon>Sordariomycetidae</taxon>
        <taxon>Sordariales</taxon>
        <taxon>Diplogelasinosporaceae</taxon>
        <taxon>Diplogelasinospora</taxon>
    </lineage>
</organism>
<keyword evidence="2" id="KW-1185">Reference proteome</keyword>
<dbReference type="AlphaFoldDB" id="A0AAN6N4F4"/>
<evidence type="ECO:0000313" key="2">
    <source>
        <dbReference type="Proteomes" id="UP001303473"/>
    </source>
</evidence>
<sequence length="325" mass="36168">MPRYYPINIEEAIRPAKIGGWECCECGQNNNAIGDQIQWPRRVLPTDALGQGQWKCRSFVKPCQHQACPSCLITSMSFYADPRICYVGGFNLLRRRIFPRGWQCCVHPNEIMTPDQQVCKKPHNAVAGDRKHRCKECVLVSEYCVPLSKLDLHDVTTPGPGAAGGGGGGGGGGGTKKAVTLVGALLAHQQHVLRLSDPRVWEAELQRLQDLRDDCEAARQDLERLVASGAVVEDGSLNQSFRVAIRDAEDRYQRRKKYLEHIGAEIYQQQQLRGPWSVPPGSTEAQPQLQESLEECVNIAEQVWGTTTESLPDEDYVHPNSNPTQ</sequence>
<proteinExistence type="predicted"/>
<gene>
    <name evidence="1" type="ORF">QBC46DRAFT_343037</name>
</gene>